<gene>
    <name evidence="1" type="ORF">Taro_027614</name>
</gene>
<proteinExistence type="predicted"/>
<keyword evidence="2" id="KW-1185">Reference proteome</keyword>
<organism evidence="1 2">
    <name type="scientific">Colocasia esculenta</name>
    <name type="common">Wild taro</name>
    <name type="synonym">Arum esculentum</name>
    <dbReference type="NCBI Taxonomy" id="4460"/>
    <lineage>
        <taxon>Eukaryota</taxon>
        <taxon>Viridiplantae</taxon>
        <taxon>Streptophyta</taxon>
        <taxon>Embryophyta</taxon>
        <taxon>Tracheophyta</taxon>
        <taxon>Spermatophyta</taxon>
        <taxon>Magnoliopsida</taxon>
        <taxon>Liliopsida</taxon>
        <taxon>Araceae</taxon>
        <taxon>Aroideae</taxon>
        <taxon>Colocasieae</taxon>
        <taxon>Colocasia</taxon>
    </lineage>
</organism>
<feature type="non-terminal residue" evidence="1">
    <location>
        <position position="80"/>
    </location>
</feature>
<reference evidence="1" key="1">
    <citation type="submission" date="2017-07" db="EMBL/GenBank/DDBJ databases">
        <title>Taro Niue Genome Assembly and Annotation.</title>
        <authorList>
            <person name="Atibalentja N."/>
            <person name="Keating K."/>
            <person name="Fields C.J."/>
        </authorList>
    </citation>
    <scope>NUCLEOTIDE SEQUENCE</scope>
    <source>
        <strain evidence="1">Niue_2</strain>
        <tissue evidence="1">Leaf</tissue>
    </source>
</reference>
<evidence type="ECO:0000313" key="1">
    <source>
        <dbReference type="EMBL" id="MQL94954.1"/>
    </source>
</evidence>
<dbReference type="AlphaFoldDB" id="A0A843VPA5"/>
<accession>A0A843VPA5</accession>
<dbReference type="Proteomes" id="UP000652761">
    <property type="component" value="Unassembled WGS sequence"/>
</dbReference>
<comment type="caution">
    <text evidence="1">The sequence shown here is derived from an EMBL/GenBank/DDBJ whole genome shotgun (WGS) entry which is preliminary data.</text>
</comment>
<sequence length="80" mass="8698">PAINVWSGALASVLRCSCPEGKILPAAPGPQATIHAIELREADCLCINYSKPLYLLQTTTIRQTRIPKVNGDELLTVLNR</sequence>
<protein>
    <submittedName>
        <fullName evidence="1">Uncharacterized protein</fullName>
    </submittedName>
</protein>
<name>A0A843VPA5_COLES</name>
<evidence type="ECO:0000313" key="2">
    <source>
        <dbReference type="Proteomes" id="UP000652761"/>
    </source>
</evidence>
<dbReference type="EMBL" id="NMUH01001736">
    <property type="protein sequence ID" value="MQL94954.1"/>
    <property type="molecule type" value="Genomic_DNA"/>
</dbReference>
<feature type="non-terminal residue" evidence="1">
    <location>
        <position position="1"/>
    </location>
</feature>